<organism evidence="1">
    <name type="scientific">hydrocarbon metagenome</name>
    <dbReference type="NCBI Taxonomy" id="938273"/>
    <lineage>
        <taxon>unclassified sequences</taxon>
        <taxon>metagenomes</taxon>
        <taxon>ecological metagenomes</taxon>
    </lineage>
</organism>
<comment type="caution">
    <text evidence="1">The sequence shown here is derived from an EMBL/GenBank/DDBJ whole genome shotgun (WGS) entry which is preliminary data.</text>
</comment>
<protein>
    <submittedName>
        <fullName evidence="1">Uncharacterized protein</fullName>
    </submittedName>
</protein>
<dbReference type="EMBL" id="LNQE01000382">
    <property type="protein sequence ID" value="KUG26961.1"/>
    <property type="molecule type" value="Genomic_DNA"/>
</dbReference>
<evidence type="ECO:0000313" key="1">
    <source>
        <dbReference type="EMBL" id="KUG26961.1"/>
    </source>
</evidence>
<name>A0A0W8G1I4_9ZZZZ</name>
<sequence length="203" mass="22563">MYIVGGNGSIAHYNGTTWRKIESGTELTLSDIYGTNTGEVYVSGVRSSDISGILLNGNQSGFTVVKKSGIIDSSQLFDQLYGELASVWIDEKGTVYVGGNLLYWNRRGEWNYVKSLPENILDGIPPTNFRGFISSIRGNAFNDFVIVGERNTIKHFNGISWQQLGIEYDPNNPIDWYTVRQKENTLVAVGTIGNKATIIKLKR</sequence>
<accession>A0A0W8G1I4</accession>
<dbReference type="AlphaFoldDB" id="A0A0W8G1I4"/>
<gene>
    <name evidence="1" type="ORF">ASZ90_003197</name>
</gene>
<proteinExistence type="predicted"/>
<reference evidence="1" key="1">
    <citation type="journal article" date="2015" name="Proc. Natl. Acad. Sci. U.S.A.">
        <title>Networks of energetic and metabolic interactions define dynamics in microbial communities.</title>
        <authorList>
            <person name="Embree M."/>
            <person name="Liu J.K."/>
            <person name="Al-Bassam M.M."/>
            <person name="Zengler K."/>
        </authorList>
    </citation>
    <scope>NUCLEOTIDE SEQUENCE</scope>
</reference>